<dbReference type="SMART" id="SM00347">
    <property type="entry name" value="HTH_MARR"/>
    <property type="match status" value="1"/>
</dbReference>
<dbReference type="GO" id="GO:0003700">
    <property type="term" value="F:DNA-binding transcription factor activity"/>
    <property type="evidence" value="ECO:0007669"/>
    <property type="project" value="InterPro"/>
</dbReference>
<feature type="domain" description="HTH marR-type" evidence="4">
    <location>
        <begin position="55"/>
        <end position="156"/>
    </location>
</feature>
<accession>A0A4P6YRJ0</accession>
<evidence type="ECO:0000256" key="2">
    <source>
        <dbReference type="ARBA" id="ARBA00023125"/>
    </source>
</evidence>
<dbReference type="PANTHER" id="PTHR35790">
    <property type="entry name" value="HTH-TYPE TRANSCRIPTIONAL REGULATOR PCHR"/>
    <property type="match status" value="1"/>
</dbReference>
<evidence type="ECO:0000313" key="5">
    <source>
        <dbReference type="EMBL" id="QBO35212.1"/>
    </source>
</evidence>
<dbReference type="InterPro" id="IPR023187">
    <property type="entry name" value="Tscrpt_reg_MarR-type_CS"/>
</dbReference>
<dbReference type="GO" id="GO:0003677">
    <property type="term" value="F:DNA binding"/>
    <property type="evidence" value="ECO:0007669"/>
    <property type="project" value="UniProtKB-KW"/>
</dbReference>
<evidence type="ECO:0000256" key="1">
    <source>
        <dbReference type="ARBA" id="ARBA00023015"/>
    </source>
</evidence>
<evidence type="ECO:0000313" key="6">
    <source>
        <dbReference type="Proteomes" id="UP000292886"/>
    </source>
</evidence>
<keyword evidence="2" id="KW-0238">DNA-binding</keyword>
<keyword evidence="3" id="KW-0804">Transcription</keyword>
<keyword evidence="1" id="KW-0805">Transcription regulation</keyword>
<dbReference type="AlphaFoldDB" id="A0A4P6YRJ0"/>
<gene>
    <name evidence="5" type="ORF">EQG49_01435</name>
</gene>
<name>A0A4P6YRJ0_9LACO</name>
<dbReference type="PROSITE" id="PS01117">
    <property type="entry name" value="HTH_MARR_1"/>
    <property type="match status" value="1"/>
</dbReference>
<protein>
    <recommendedName>
        <fullName evidence="4">HTH marR-type domain-containing protein</fullName>
    </recommendedName>
</protein>
<evidence type="ECO:0000256" key="3">
    <source>
        <dbReference type="ARBA" id="ARBA00023163"/>
    </source>
</evidence>
<reference evidence="6" key="1">
    <citation type="submission" date="2019-03" db="EMBL/GenBank/DDBJ databases">
        <title>Weissella sp. 26KH-42 Genome sequencing.</title>
        <authorList>
            <person name="Heo J."/>
            <person name="Kim S.-J."/>
            <person name="Kim J.-S."/>
            <person name="Hong S.-B."/>
            <person name="Kwon S.-W."/>
        </authorList>
    </citation>
    <scope>NUCLEOTIDE SEQUENCE [LARGE SCALE GENOMIC DNA]</scope>
    <source>
        <strain evidence="6">26KH-42</strain>
    </source>
</reference>
<keyword evidence="6" id="KW-1185">Reference proteome</keyword>
<sequence length="214" mass="23991">MFLEKQKRKVTIMQNELVITDVLENFYALEKRLQAEQDDEQKWLQAQIHDATLGDVFEQLSTLKLHVLAAIGQLQPANGTLIAQTTAIPKGTVSKTTKSLIALGLVVAESMPNNKKEVLFALTAKGIAIDTQHAALHRRIEQNLTMYLQSFDDNELQLINHFLRQVATRSWLDTEAAVPDLSAKDQIAQQVHQKINQLNATDLNKVAGLLEILF</sequence>
<dbReference type="PANTHER" id="PTHR35790:SF4">
    <property type="entry name" value="HTH-TYPE TRANSCRIPTIONAL REGULATOR PCHR"/>
    <property type="match status" value="1"/>
</dbReference>
<dbReference type="KEGG" id="wei:EQG49_01435"/>
<dbReference type="Gene3D" id="1.10.10.10">
    <property type="entry name" value="Winged helix-like DNA-binding domain superfamily/Winged helix DNA-binding domain"/>
    <property type="match status" value="1"/>
</dbReference>
<evidence type="ECO:0000259" key="4">
    <source>
        <dbReference type="SMART" id="SM00347"/>
    </source>
</evidence>
<dbReference type="InterPro" id="IPR000835">
    <property type="entry name" value="HTH_MarR-typ"/>
</dbReference>
<organism evidence="5 6">
    <name type="scientific">Periweissella cryptocerci</name>
    <dbReference type="NCBI Taxonomy" id="2506420"/>
    <lineage>
        <taxon>Bacteria</taxon>
        <taxon>Bacillati</taxon>
        <taxon>Bacillota</taxon>
        <taxon>Bacilli</taxon>
        <taxon>Lactobacillales</taxon>
        <taxon>Lactobacillaceae</taxon>
        <taxon>Periweissella</taxon>
    </lineage>
</organism>
<dbReference type="InterPro" id="IPR052067">
    <property type="entry name" value="Metal_resp_HTH_trans_reg"/>
</dbReference>
<dbReference type="OrthoDB" id="5358347at2"/>
<proteinExistence type="predicted"/>
<dbReference type="Pfam" id="PF13463">
    <property type="entry name" value="HTH_27"/>
    <property type="match status" value="1"/>
</dbReference>
<dbReference type="Proteomes" id="UP000292886">
    <property type="component" value="Chromosome"/>
</dbReference>
<dbReference type="SUPFAM" id="SSF46785">
    <property type="entry name" value="Winged helix' DNA-binding domain"/>
    <property type="match status" value="1"/>
</dbReference>
<dbReference type="InterPro" id="IPR036390">
    <property type="entry name" value="WH_DNA-bd_sf"/>
</dbReference>
<dbReference type="InterPro" id="IPR036388">
    <property type="entry name" value="WH-like_DNA-bd_sf"/>
</dbReference>
<dbReference type="EMBL" id="CP037940">
    <property type="protein sequence ID" value="QBO35212.1"/>
    <property type="molecule type" value="Genomic_DNA"/>
</dbReference>